<evidence type="ECO:0000313" key="4">
    <source>
        <dbReference type="Proteomes" id="UP000321083"/>
    </source>
</evidence>
<comment type="caution">
    <text evidence="3">The sequence shown here is derived from an EMBL/GenBank/DDBJ whole genome shotgun (WGS) entry which is preliminary data.</text>
</comment>
<protein>
    <submittedName>
        <fullName evidence="3">Uncharacterized protein</fullName>
    </submittedName>
</protein>
<keyword evidence="1" id="KW-0175">Coiled coil</keyword>
<evidence type="ECO:0000256" key="2">
    <source>
        <dbReference type="SAM" id="MobiDB-lite"/>
    </source>
</evidence>
<proteinExistence type="predicted"/>
<dbReference type="EMBL" id="SRHE01000124">
    <property type="protein sequence ID" value="TWW10029.1"/>
    <property type="molecule type" value="Genomic_DNA"/>
</dbReference>
<evidence type="ECO:0000313" key="3">
    <source>
        <dbReference type="EMBL" id="TWW10029.1"/>
    </source>
</evidence>
<dbReference type="Proteomes" id="UP000321083">
    <property type="component" value="Unassembled WGS sequence"/>
</dbReference>
<sequence length="145" mass="17112">MEIRKGRLEKILKKQTDDRQALRELVQKTKAQTTQRHKEMKENLQDRLTRMRVIMEKLEAIMQRCQAQLTYSSTARVYIEETLVANMNITLCGQVIAVIHEVFNVCILPKRRRGSYIVPLEEIQAEERRDEESDDDEPRPSRRAS</sequence>
<feature type="region of interest" description="Disordered" evidence="2">
    <location>
        <begin position="123"/>
        <end position="145"/>
    </location>
</feature>
<reference evidence="3 4" key="2">
    <citation type="submission" date="2019-08" db="EMBL/GenBank/DDBJ databases">
        <authorList>
            <person name="Henke P."/>
        </authorList>
    </citation>
    <scope>NUCLEOTIDE SEQUENCE [LARGE SCALE GENOMIC DNA]</scope>
    <source>
        <strain evidence="3">Phe10_nw2017</strain>
    </source>
</reference>
<dbReference type="AlphaFoldDB" id="A0A5C6M7A2"/>
<keyword evidence="4" id="KW-1185">Reference proteome</keyword>
<reference evidence="3 4" key="1">
    <citation type="submission" date="2019-08" db="EMBL/GenBank/DDBJ databases">
        <title>100 year-old enigma solved: identification of Planctomyces bekefii, the type genus and species of the phylum Planctomycetes.</title>
        <authorList>
            <person name="Svetlana D.N."/>
            <person name="Overmann J."/>
        </authorList>
    </citation>
    <scope>NUCLEOTIDE SEQUENCE [LARGE SCALE GENOMIC DNA]</scope>
    <source>
        <strain evidence="3">Phe10_nw2017</strain>
    </source>
</reference>
<feature type="coiled-coil region" evidence="1">
    <location>
        <begin position="12"/>
        <end position="61"/>
    </location>
</feature>
<name>A0A5C6M7A2_9PLAN</name>
<gene>
    <name evidence="3" type="ORF">E3A20_08470</name>
</gene>
<organism evidence="3 4">
    <name type="scientific">Planctomyces bekefii</name>
    <dbReference type="NCBI Taxonomy" id="1653850"/>
    <lineage>
        <taxon>Bacteria</taxon>
        <taxon>Pseudomonadati</taxon>
        <taxon>Planctomycetota</taxon>
        <taxon>Planctomycetia</taxon>
        <taxon>Planctomycetales</taxon>
        <taxon>Planctomycetaceae</taxon>
        <taxon>Planctomyces</taxon>
    </lineage>
</organism>
<accession>A0A5C6M7A2</accession>
<evidence type="ECO:0000256" key="1">
    <source>
        <dbReference type="SAM" id="Coils"/>
    </source>
</evidence>